<sequence>MNTEDYNEPRRATDVAATQQFPAAAPISAVLDIPAGQIRILAGERTDVIVEVRPADTGKDRDRQAARQATVGFADNVLGIQVVSTTRIPGPSGSVQITVQLPAGSRIVVTAASAELATAGALDEVTFDGALGVIGIERATVVRVSTASGDVAVGRLDGNAHISTGRGDIRIDEARRGQLVLRTQEGSVSVGAAAGVTATLDAGTTLGRIHNALTGTGEVVGLTIHATTARGDITARTLTEARR</sequence>
<name>A0A3M2LA12_9NOCA</name>
<dbReference type="RefSeq" id="WP_122188150.1">
    <property type="nucleotide sequence ID" value="NZ_RFFH01000004.1"/>
</dbReference>
<dbReference type="Pfam" id="PF13349">
    <property type="entry name" value="DUF4097"/>
    <property type="match status" value="1"/>
</dbReference>
<organism evidence="2 3">
    <name type="scientific">Nocardia stercoris</name>
    <dbReference type="NCBI Taxonomy" id="2483361"/>
    <lineage>
        <taxon>Bacteria</taxon>
        <taxon>Bacillati</taxon>
        <taxon>Actinomycetota</taxon>
        <taxon>Actinomycetes</taxon>
        <taxon>Mycobacteriales</taxon>
        <taxon>Nocardiaceae</taxon>
        <taxon>Nocardia</taxon>
    </lineage>
</organism>
<keyword evidence="3" id="KW-1185">Reference proteome</keyword>
<gene>
    <name evidence="2" type="ORF">EBN03_12525</name>
</gene>
<dbReference type="AlphaFoldDB" id="A0A3M2LA12"/>
<dbReference type="InterPro" id="IPR025164">
    <property type="entry name" value="Toastrack_DUF4097"/>
</dbReference>
<feature type="domain" description="DUF4097" evidence="1">
    <location>
        <begin position="37"/>
        <end position="236"/>
    </location>
</feature>
<proteinExistence type="predicted"/>
<dbReference type="OrthoDB" id="3252095at2"/>
<protein>
    <recommendedName>
        <fullName evidence="1">DUF4097 domain-containing protein</fullName>
    </recommendedName>
</protein>
<accession>A0A3M2LA12</accession>
<evidence type="ECO:0000259" key="1">
    <source>
        <dbReference type="Pfam" id="PF13349"/>
    </source>
</evidence>
<dbReference type="Proteomes" id="UP000279275">
    <property type="component" value="Unassembled WGS sequence"/>
</dbReference>
<reference evidence="2 3" key="1">
    <citation type="submission" date="2018-10" db="EMBL/GenBank/DDBJ databases">
        <title>Isolation from cow dung.</title>
        <authorList>
            <person name="Ling L."/>
        </authorList>
    </citation>
    <scope>NUCLEOTIDE SEQUENCE [LARGE SCALE GENOMIC DNA]</scope>
    <source>
        <strain evidence="2 3">NEAU-LL90</strain>
    </source>
</reference>
<comment type="caution">
    <text evidence="2">The sequence shown here is derived from an EMBL/GenBank/DDBJ whole genome shotgun (WGS) entry which is preliminary data.</text>
</comment>
<evidence type="ECO:0000313" key="2">
    <source>
        <dbReference type="EMBL" id="RMI32765.1"/>
    </source>
</evidence>
<evidence type="ECO:0000313" key="3">
    <source>
        <dbReference type="Proteomes" id="UP000279275"/>
    </source>
</evidence>
<dbReference type="EMBL" id="RFFH01000004">
    <property type="protein sequence ID" value="RMI32765.1"/>
    <property type="molecule type" value="Genomic_DNA"/>
</dbReference>